<reference evidence="2" key="1">
    <citation type="submission" date="2020-01" db="EMBL/GenBank/DDBJ databases">
        <title>Identification and distribution of gene clusters putatively required for synthesis of sphingolipid metabolism inhibitors in phylogenetically diverse species of the filamentous fungus Fusarium.</title>
        <authorList>
            <person name="Kim H.-S."/>
            <person name="Busman M."/>
            <person name="Brown D.W."/>
            <person name="Divon H."/>
            <person name="Uhlig S."/>
            <person name="Proctor R.H."/>
        </authorList>
    </citation>
    <scope>NUCLEOTIDE SEQUENCE</scope>
    <source>
        <strain evidence="2">NRRL 53441</strain>
    </source>
</reference>
<evidence type="ECO:0000313" key="3">
    <source>
        <dbReference type="Proteomes" id="UP000605986"/>
    </source>
</evidence>
<dbReference type="AlphaFoldDB" id="A0A8H4NKS6"/>
<comment type="caution">
    <text evidence="2">The sequence shown here is derived from an EMBL/GenBank/DDBJ whole genome shotgun (WGS) entry which is preliminary data.</text>
</comment>
<feature type="domain" description="Heterokaryon incompatibility" evidence="1">
    <location>
        <begin position="214"/>
        <end position="364"/>
    </location>
</feature>
<proteinExistence type="predicted"/>
<accession>A0A8H4NKS6</accession>
<evidence type="ECO:0000259" key="1">
    <source>
        <dbReference type="Pfam" id="PF06985"/>
    </source>
</evidence>
<name>A0A8H4NKS6_9HYPO</name>
<dbReference type="InterPro" id="IPR010730">
    <property type="entry name" value="HET"/>
</dbReference>
<sequence>MAAAGSSSLQFPNLCDRCACLRLDEKTVKDFLSTKPTDGEVNQEQELDLKWKLEIYCLDLEILKEIDKGYDFFKFLDDFIFDWMLPDIEFCSLSLHYVFRLGETKEYGLRGLRIKTRFGRDQGSREPPVEHQINCPITAATDSDQETPLRLQSPLSHINKETVLWMKSHLFKCQLGHEHVLPEKSFIPDRLIDVTKNRLQLVLTKDSRPLETRYLALTYCWGPQPHADKQLKTTSSNLSMHLQEIPEVSLPQTIKDAVVVAKKLSVPFLWVDALCILQEQGSDWDEQCAVMGKIYGSAYATIAAASSQNCEEGFIKRTDRLVLPFVSNTKDNYAFGIYSSLYEAEGFADLPCSPWYERGWTFQERYASTRMLMFSRRNVHFKCRSLEESMGRQLSTTNTLEAIHMVDRGTFERGNSKILYRDWVEVLGWVIHASLKLTDETDFFPAIAGIAALFGAALKDKYVAGLWESDIHRCLCWGRWDTATFRYQELLERLKKRSPYIAPSWSWASQPCGISFPLYHSLLWEGCRAKYRHLTIDITLRGKSGFGKLEGGVLTINSKVYVGSRSIEKHPDDTDNPFENKLLLRGQYFADIQPDFPADDLFEVAENGTIGIPAKPISFLLIGSTTQRRTNGDPSSSSSSDNLAVGLDDKAARATNFLQGGETSNIASEPHENDDKAAYGLIIHPTGEPDEYYRVGAFLSKPLGEGGLRLFRYLDRETVKLV</sequence>
<evidence type="ECO:0000313" key="2">
    <source>
        <dbReference type="EMBL" id="KAF4441824.1"/>
    </source>
</evidence>
<dbReference type="Proteomes" id="UP000605986">
    <property type="component" value="Unassembled WGS sequence"/>
</dbReference>
<dbReference type="OrthoDB" id="2958217at2759"/>
<protein>
    <recommendedName>
        <fullName evidence="1">Heterokaryon incompatibility domain-containing protein</fullName>
    </recommendedName>
</protein>
<dbReference type="Pfam" id="PF06985">
    <property type="entry name" value="HET"/>
    <property type="match status" value="1"/>
</dbReference>
<dbReference type="EMBL" id="JAADJG010000614">
    <property type="protein sequence ID" value="KAF4441824.1"/>
    <property type="molecule type" value="Genomic_DNA"/>
</dbReference>
<dbReference type="PANTHER" id="PTHR33112">
    <property type="entry name" value="DOMAIN PROTEIN, PUTATIVE-RELATED"/>
    <property type="match status" value="1"/>
</dbReference>
<dbReference type="PANTHER" id="PTHR33112:SF16">
    <property type="entry name" value="HETEROKARYON INCOMPATIBILITY DOMAIN-CONTAINING PROTEIN"/>
    <property type="match status" value="1"/>
</dbReference>
<keyword evidence="3" id="KW-1185">Reference proteome</keyword>
<organism evidence="2 3">
    <name type="scientific">Fusarium austroafricanum</name>
    <dbReference type="NCBI Taxonomy" id="2364996"/>
    <lineage>
        <taxon>Eukaryota</taxon>
        <taxon>Fungi</taxon>
        <taxon>Dikarya</taxon>
        <taxon>Ascomycota</taxon>
        <taxon>Pezizomycotina</taxon>
        <taxon>Sordariomycetes</taxon>
        <taxon>Hypocreomycetidae</taxon>
        <taxon>Hypocreales</taxon>
        <taxon>Nectriaceae</taxon>
        <taxon>Fusarium</taxon>
        <taxon>Fusarium concolor species complex</taxon>
    </lineage>
</organism>
<gene>
    <name evidence="2" type="ORF">F53441_11909</name>
</gene>